<evidence type="ECO:0000256" key="1">
    <source>
        <dbReference type="SAM" id="MobiDB-lite"/>
    </source>
</evidence>
<feature type="region of interest" description="Disordered" evidence="1">
    <location>
        <begin position="257"/>
        <end position="292"/>
    </location>
</feature>
<evidence type="ECO:0000313" key="2">
    <source>
        <dbReference type="EMBL" id="OBZ70257.1"/>
    </source>
</evidence>
<dbReference type="Proteomes" id="UP000092993">
    <property type="component" value="Unassembled WGS sequence"/>
</dbReference>
<name>A0A1C7M1D9_GRIFR</name>
<dbReference type="STRING" id="5627.A0A1C7M1D9"/>
<comment type="caution">
    <text evidence="2">The sequence shown here is derived from an EMBL/GenBank/DDBJ whole genome shotgun (WGS) entry which is preliminary data.</text>
</comment>
<feature type="compositionally biased region" description="Polar residues" evidence="1">
    <location>
        <begin position="582"/>
        <end position="601"/>
    </location>
</feature>
<gene>
    <name evidence="2" type="primary">EFR3</name>
    <name evidence="2" type="ORF">A0H81_09891</name>
</gene>
<feature type="compositionally biased region" description="Low complexity" evidence="1">
    <location>
        <begin position="257"/>
        <end position="271"/>
    </location>
</feature>
<feature type="compositionally biased region" description="Low complexity" evidence="1">
    <location>
        <begin position="135"/>
        <end position="146"/>
    </location>
</feature>
<dbReference type="AlphaFoldDB" id="A0A1C7M1D9"/>
<accession>A0A1C7M1D9</accession>
<feature type="region of interest" description="Disordered" evidence="1">
    <location>
        <begin position="544"/>
        <end position="611"/>
    </location>
</feature>
<dbReference type="GO" id="GO:0072659">
    <property type="term" value="P:protein localization to plasma membrane"/>
    <property type="evidence" value="ECO:0007669"/>
    <property type="project" value="InterPro"/>
</dbReference>
<evidence type="ECO:0000313" key="3">
    <source>
        <dbReference type="Proteomes" id="UP000092993"/>
    </source>
</evidence>
<feature type="region of interest" description="Disordered" evidence="1">
    <location>
        <begin position="114"/>
        <end position="155"/>
    </location>
</feature>
<organism evidence="2 3">
    <name type="scientific">Grifola frondosa</name>
    <name type="common">Maitake</name>
    <name type="synonym">Polyporus frondosus</name>
    <dbReference type="NCBI Taxonomy" id="5627"/>
    <lineage>
        <taxon>Eukaryota</taxon>
        <taxon>Fungi</taxon>
        <taxon>Dikarya</taxon>
        <taxon>Basidiomycota</taxon>
        <taxon>Agaricomycotina</taxon>
        <taxon>Agaricomycetes</taxon>
        <taxon>Polyporales</taxon>
        <taxon>Grifolaceae</taxon>
        <taxon>Grifola</taxon>
    </lineage>
</organism>
<keyword evidence="3" id="KW-1185">Reference proteome</keyword>
<dbReference type="InterPro" id="IPR039786">
    <property type="entry name" value="EFR3"/>
</dbReference>
<reference evidence="2 3" key="1">
    <citation type="submission" date="2016-03" db="EMBL/GenBank/DDBJ databases">
        <title>Whole genome sequencing of Grifola frondosa 9006-11.</title>
        <authorList>
            <person name="Min B."/>
            <person name="Park H."/>
            <person name="Kim J.-G."/>
            <person name="Cho H."/>
            <person name="Oh Y.-L."/>
            <person name="Kong W.-S."/>
            <person name="Choi I.-G."/>
        </authorList>
    </citation>
    <scope>NUCLEOTIDE SEQUENCE [LARGE SCALE GENOMIC DNA]</scope>
    <source>
        <strain evidence="2 3">9006-11</strain>
    </source>
</reference>
<dbReference type="PANTHER" id="PTHR47766">
    <property type="entry name" value="PROTEIN EFR3"/>
    <property type="match status" value="1"/>
</dbReference>
<dbReference type="OrthoDB" id="274691at2759"/>
<sequence>MVKTVFTSPVPLVNLSTSDIIASLITLTLRRTSINAEDPLVPALVECVSSLGTHVYYADQIQDLAAELISRLVIVEASGIPGGTKSSGDKSRMQAVRCLLAGLLGLIHAADMHDTGKDGDAEDDKDGTPRKLGTSPALPSAVSSAPQEEHVRPSRRTKIAPEVWQDTLTLLCDEDYAVRADYAIALVSYIQKEIPKLGECTDPDGVKRTRPLAEGPSQRVSTVTAMMYGDATTRFLNALHAYVYALATSSTLGLYSSSSSSSPERSVNGSGALEGNQSRESPAHSRRSITVPSRSRKCSIVLHVLHQAPTRITSPISIAAVLSDYTDILAVLIAVHEQLPVRGLLTGLPMLLALDRAVQVEEPADAGITQLLWTIKKVVAQTWAAIGKVWDCPMVIEMAEKVLSVAVNFEADASIDGPLPSLDTEALIAALTSNQNVQDATGLDQQALSRRLGISWTAESAFRDSLETQTNFDSLRGDGLSPLIKVAPALMHVENLSLQSLARSTRGVGVTDLREALEGRSSMSNPNLANKAPSISTLDHMSAIVPGEPFPKLTPTRSRPQRGKPRPGEVRDVLNKLGIGKQNGSSMLRSSFPLQKSQSRNAPAFSAPYKT</sequence>
<proteinExistence type="predicted"/>
<dbReference type="PANTHER" id="PTHR47766:SF1">
    <property type="entry name" value="PROTEIN EFR3"/>
    <property type="match status" value="1"/>
</dbReference>
<dbReference type="EMBL" id="LUGG01000014">
    <property type="protein sequence ID" value="OBZ70257.1"/>
    <property type="molecule type" value="Genomic_DNA"/>
</dbReference>
<protein>
    <submittedName>
        <fullName evidence="2">Protein EFR3</fullName>
    </submittedName>
</protein>